<accession>A0A6I4WHF6</accession>
<dbReference type="EMBL" id="WUTW01000008">
    <property type="protein sequence ID" value="MXQ67745.1"/>
    <property type="molecule type" value="Genomic_DNA"/>
</dbReference>
<sequence>MPLPDPDLYITENELCGRFGVSRNYLGGLRRAGKLTGWLKFGNRYAYRRDDLDRIEKSFASRWSDAG</sequence>
<evidence type="ECO:0000313" key="2">
    <source>
        <dbReference type="Proteomes" id="UP000431901"/>
    </source>
</evidence>
<dbReference type="AlphaFoldDB" id="A0A6I4WHF6"/>
<reference evidence="1 2" key="1">
    <citation type="submission" date="2019-12" db="EMBL/GenBank/DDBJ databases">
        <title>Nocardia macrotermitis sp. nov. and Nocardia aurantia sp. nov., isolated from the gut of the fungus growing-termite Macrotermes natalensis.</title>
        <authorList>
            <person name="Christine B."/>
            <person name="Rene B."/>
        </authorList>
    </citation>
    <scope>NUCLEOTIDE SEQUENCE [LARGE SCALE GENOMIC DNA]</scope>
    <source>
        <strain evidence="1 2">DSM 102126</strain>
    </source>
</reference>
<gene>
    <name evidence="1" type="ORF">GQ466_27375</name>
</gene>
<proteinExistence type="predicted"/>
<dbReference type="RefSeq" id="WP_161105929.1">
    <property type="nucleotide sequence ID" value="NZ_JBHLYI010000011.1"/>
</dbReference>
<comment type="caution">
    <text evidence="1">The sequence shown here is derived from an EMBL/GenBank/DDBJ whole genome shotgun (WGS) entry which is preliminary data.</text>
</comment>
<evidence type="ECO:0000313" key="1">
    <source>
        <dbReference type="EMBL" id="MXQ67745.1"/>
    </source>
</evidence>
<dbReference type="SUPFAM" id="SSF46955">
    <property type="entry name" value="Putative DNA-binding domain"/>
    <property type="match status" value="1"/>
</dbReference>
<protein>
    <recommendedName>
        <fullName evidence="3">Helix-turn-helix domain-containing protein</fullName>
    </recommendedName>
</protein>
<evidence type="ECO:0008006" key="3">
    <source>
        <dbReference type="Google" id="ProtNLM"/>
    </source>
</evidence>
<dbReference type="Proteomes" id="UP000431901">
    <property type="component" value="Unassembled WGS sequence"/>
</dbReference>
<dbReference type="OrthoDB" id="9893503at2"/>
<organism evidence="1 2">
    <name type="scientific">Actinomadura rayongensis</name>
    <dbReference type="NCBI Taxonomy" id="1429076"/>
    <lineage>
        <taxon>Bacteria</taxon>
        <taxon>Bacillati</taxon>
        <taxon>Actinomycetota</taxon>
        <taxon>Actinomycetes</taxon>
        <taxon>Streptosporangiales</taxon>
        <taxon>Thermomonosporaceae</taxon>
        <taxon>Actinomadura</taxon>
    </lineage>
</organism>
<name>A0A6I4WHF6_9ACTN</name>
<dbReference type="InterPro" id="IPR009061">
    <property type="entry name" value="DNA-bd_dom_put_sf"/>
</dbReference>
<keyword evidence="2" id="KW-1185">Reference proteome</keyword>